<organism evidence="1">
    <name type="scientific">marine metagenome</name>
    <dbReference type="NCBI Taxonomy" id="408172"/>
    <lineage>
        <taxon>unclassified sequences</taxon>
        <taxon>metagenomes</taxon>
        <taxon>ecological metagenomes</taxon>
    </lineage>
</organism>
<accession>A0A382LDS5</accession>
<sequence length="43" mass="4857">VEGEVDLLDKSAETPSYSSVIEQSVLKLEQYIESIVRDENDKT</sequence>
<dbReference type="AlphaFoldDB" id="A0A382LDS5"/>
<protein>
    <submittedName>
        <fullName evidence="1">Uncharacterized protein</fullName>
    </submittedName>
</protein>
<dbReference type="EMBL" id="UINC01085597">
    <property type="protein sequence ID" value="SVC33302.1"/>
    <property type="molecule type" value="Genomic_DNA"/>
</dbReference>
<name>A0A382LDS5_9ZZZZ</name>
<feature type="non-terminal residue" evidence="1">
    <location>
        <position position="1"/>
    </location>
</feature>
<gene>
    <name evidence="1" type="ORF">METZ01_LOCUS286156</name>
</gene>
<evidence type="ECO:0000313" key="1">
    <source>
        <dbReference type="EMBL" id="SVC33302.1"/>
    </source>
</evidence>
<reference evidence="1" key="1">
    <citation type="submission" date="2018-05" db="EMBL/GenBank/DDBJ databases">
        <authorList>
            <person name="Lanie J.A."/>
            <person name="Ng W.-L."/>
            <person name="Kazmierczak K.M."/>
            <person name="Andrzejewski T.M."/>
            <person name="Davidsen T.M."/>
            <person name="Wayne K.J."/>
            <person name="Tettelin H."/>
            <person name="Glass J.I."/>
            <person name="Rusch D."/>
            <person name="Podicherti R."/>
            <person name="Tsui H.-C.T."/>
            <person name="Winkler M.E."/>
        </authorList>
    </citation>
    <scope>NUCLEOTIDE SEQUENCE</scope>
</reference>
<proteinExistence type="predicted"/>